<sequence length="88" mass="9817">MSSIAMVMTGHSLGSHGLEQVEMHKLCKMSMISKERGFDFGTLIAHNISNEQKKSLARSLEERKPLFRGLAALTDGRNSILYDPAYAY</sequence>
<evidence type="ECO:0000313" key="2">
    <source>
        <dbReference type="Proteomes" id="UP000008311"/>
    </source>
</evidence>
<protein>
    <submittedName>
        <fullName evidence="1">Uncharacterized protein</fullName>
    </submittedName>
</protein>
<dbReference type="AlphaFoldDB" id="B9RJV2"/>
<proteinExistence type="predicted"/>
<gene>
    <name evidence="1" type="ORF">RCOM_1039140</name>
</gene>
<dbReference type="InParanoid" id="B9RJV2"/>
<dbReference type="EMBL" id="EQ973783">
    <property type="protein sequence ID" value="EEF48604.1"/>
    <property type="molecule type" value="Genomic_DNA"/>
</dbReference>
<keyword evidence="2" id="KW-1185">Reference proteome</keyword>
<dbReference type="Proteomes" id="UP000008311">
    <property type="component" value="Unassembled WGS sequence"/>
</dbReference>
<accession>B9RJV2</accession>
<organism evidence="1 2">
    <name type="scientific">Ricinus communis</name>
    <name type="common">Castor bean</name>
    <dbReference type="NCBI Taxonomy" id="3988"/>
    <lineage>
        <taxon>Eukaryota</taxon>
        <taxon>Viridiplantae</taxon>
        <taxon>Streptophyta</taxon>
        <taxon>Embryophyta</taxon>
        <taxon>Tracheophyta</taxon>
        <taxon>Spermatophyta</taxon>
        <taxon>Magnoliopsida</taxon>
        <taxon>eudicotyledons</taxon>
        <taxon>Gunneridae</taxon>
        <taxon>Pentapetalae</taxon>
        <taxon>rosids</taxon>
        <taxon>fabids</taxon>
        <taxon>Malpighiales</taxon>
        <taxon>Euphorbiaceae</taxon>
        <taxon>Acalyphoideae</taxon>
        <taxon>Acalypheae</taxon>
        <taxon>Ricinus</taxon>
    </lineage>
</organism>
<name>B9RJV2_RICCO</name>
<reference evidence="2" key="1">
    <citation type="journal article" date="2010" name="Nat. Biotechnol.">
        <title>Draft genome sequence of the oilseed species Ricinus communis.</title>
        <authorList>
            <person name="Chan A.P."/>
            <person name="Crabtree J."/>
            <person name="Zhao Q."/>
            <person name="Lorenzi H."/>
            <person name="Orvis J."/>
            <person name="Puiu D."/>
            <person name="Melake-Berhan A."/>
            <person name="Jones K.M."/>
            <person name="Redman J."/>
            <person name="Chen G."/>
            <person name="Cahoon E.B."/>
            <person name="Gedil M."/>
            <person name="Stanke M."/>
            <person name="Haas B.J."/>
            <person name="Wortman J.R."/>
            <person name="Fraser-Liggett C.M."/>
            <person name="Ravel J."/>
            <person name="Rabinowicz P.D."/>
        </authorList>
    </citation>
    <scope>NUCLEOTIDE SEQUENCE [LARGE SCALE GENOMIC DNA]</scope>
    <source>
        <strain evidence="2">cv. Hale</strain>
    </source>
</reference>
<evidence type="ECO:0000313" key="1">
    <source>
        <dbReference type="EMBL" id="EEF48604.1"/>
    </source>
</evidence>